<dbReference type="RefSeq" id="WP_425345242.1">
    <property type="nucleotide sequence ID" value="NZ_JBGUBD010000004.1"/>
</dbReference>
<reference evidence="2 3" key="1">
    <citation type="submission" date="2024-08" db="EMBL/GenBank/DDBJ databases">
        <title>Whole-genome sequencing of halo(alkali)philic microorganisms from hypersaline lakes.</title>
        <authorList>
            <person name="Sorokin D.Y."/>
            <person name="Merkel A.Y."/>
            <person name="Messina E."/>
            <person name="Yakimov M."/>
        </authorList>
    </citation>
    <scope>NUCLEOTIDE SEQUENCE [LARGE SCALE GENOMIC DNA]</scope>
    <source>
        <strain evidence="2 3">AB-hyl4</strain>
    </source>
</reference>
<keyword evidence="1" id="KW-0732">Signal</keyword>
<keyword evidence="3" id="KW-1185">Reference proteome</keyword>
<proteinExistence type="predicted"/>
<sequence>MEKAYLAAIMSLGISGIATADVVFEPFDTVYSVGNRFYGLDIAVKPDGTLGYVHTTNDAQGIQYRELGVSGGTTVSHSAWNNFAPRLAYDSTGQAHITYYKAGDNDLYHNHQQNGDWQGATKIGDTRGTTDLAIDADDNVHVSWQTATNGEARNHRYRMLANDGNWQSERIMFDSTTDFRTRAGASLLAASSSEAYIFTQSRLAASHNDGAAGNSPYVWAKTASGDFDRSTVPPEEYFAHSGGNDSTGQVSLFGGESRLYSADLMSAAFRGDAIDLAAIQQWGSSTNSGSVTGYVTLYLDVLEGDSTPIRLYDASDASEVSMVIDSAGVHYVFFVAPYDSEDESTNNALWLQRVDETGELLGDNVLLTEGTYDVQNIKAAIDGNDYLHLMFSVNGNEIWHTSALVPEPSSAMLALTGGAMLLLGRRKSRIATS</sequence>
<gene>
    <name evidence="2" type="ORF">ACERK3_08430</name>
</gene>
<evidence type="ECO:0000256" key="1">
    <source>
        <dbReference type="SAM" id="SignalP"/>
    </source>
</evidence>
<comment type="caution">
    <text evidence="2">The sequence shown here is derived from an EMBL/GenBank/DDBJ whole genome shotgun (WGS) entry which is preliminary data.</text>
</comment>
<evidence type="ECO:0008006" key="4">
    <source>
        <dbReference type="Google" id="ProtNLM"/>
    </source>
</evidence>
<evidence type="ECO:0000313" key="3">
    <source>
        <dbReference type="Proteomes" id="UP001575105"/>
    </source>
</evidence>
<accession>A0ABV4U3Z1</accession>
<dbReference type="Proteomes" id="UP001575105">
    <property type="component" value="Unassembled WGS sequence"/>
</dbReference>
<dbReference type="SUPFAM" id="SSF89372">
    <property type="entry name" value="Fucose-specific lectin"/>
    <property type="match status" value="1"/>
</dbReference>
<name>A0ABV4U3Z1_9BACT</name>
<organism evidence="2 3">
    <name type="scientific">Natronomicrosphaera hydrolytica</name>
    <dbReference type="NCBI Taxonomy" id="3242702"/>
    <lineage>
        <taxon>Bacteria</taxon>
        <taxon>Pseudomonadati</taxon>
        <taxon>Planctomycetota</taxon>
        <taxon>Phycisphaerae</taxon>
        <taxon>Phycisphaerales</taxon>
        <taxon>Phycisphaeraceae</taxon>
        <taxon>Natronomicrosphaera</taxon>
    </lineage>
</organism>
<protein>
    <recommendedName>
        <fullName evidence="4">PEP-CTERM protein-sorting domain-containing protein</fullName>
    </recommendedName>
</protein>
<dbReference type="EMBL" id="JBGUBD010000004">
    <property type="protein sequence ID" value="MFA9478320.1"/>
    <property type="molecule type" value="Genomic_DNA"/>
</dbReference>
<feature type="signal peptide" evidence="1">
    <location>
        <begin position="1"/>
        <end position="20"/>
    </location>
</feature>
<feature type="chain" id="PRO_5045297432" description="PEP-CTERM protein-sorting domain-containing protein" evidence="1">
    <location>
        <begin position="21"/>
        <end position="433"/>
    </location>
</feature>
<evidence type="ECO:0000313" key="2">
    <source>
        <dbReference type="EMBL" id="MFA9478320.1"/>
    </source>
</evidence>